<evidence type="ECO:0000313" key="4">
    <source>
        <dbReference type="Proteomes" id="UP001642540"/>
    </source>
</evidence>
<dbReference type="EMBL" id="CAXLJM020000111">
    <property type="protein sequence ID" value="CAL8136488.1"/>
    <property type="molecule type" value="Genomic_DNA"/>
</dbReference>
<organism evidence="3 4">
    <name type="scientific">Orchesella dallaii</name>
    <dbReference type="NCBI Taxonomy" id="48710"/>
    <lineage>
        <taxon>Eukaryota</taxon>
        <taxon>Metazoa</taxon>
        <taxon>Ecdysozoa</taxon>
        <taxon>Arthropoda</taxon>
        <taxon>Hexapoda</taxon>
        <taxon>Collembola</taxon>
        <taxon>Entomobryomorpha</taxon>
        <taxon>Entomobryoidea</taxon>
        <taxon>Orchesellidae</taxon>
        <taxon>Orchesellinae</taxon>
        <taxon>Orchesella</taxon>
    </lineage>
</organism>
<reference evidence="3 4" key="1">
    <citation type="submission" date="2024-08" db="EMBL/GenBank/DDBJ databases">
        <authorList>
            <person name="Cucini C."/>
            <person name="Frati F."/>
        </authorList>
    </citation>
    <scope>NUCLEOTIDE SEQUENCE [LARGE SCALE GENOMIC DNA]</scope>
</reference>
<keyword evidence="4" id="KW-1185">Reference proteome</keyword>
<evidence type="ECO:0000313" key="3">
    <source>
        <dbReference type="EMBL" id="CAL8136488.1"/>
    </source>
</evidence>
<feature type="chain" id="PRO_5046492328" evidence="2">
    <location>
        <begin position="22"/>
        <end position="92"/>
    </location>
</feature>
<sequence length="92" mass="10601">MKRSTVFVLIVLSCTFAFVLAFPSTIEDEENYLQIARRIIQGRVVRNPQHDYYKLSPVFNQHFENGYPSHGAAQPQHNSGRRRIGHSFLTVP</sequence>
<proteinExistence type="predicted"/>
<feature type="signal peptide" evidence="2">
    <location>
        <begin position="1"/>
        <end position="21"/>
    </location>
</feature>
<comment type="caution">
    <text evidence="3">The sequence shown here is derived from an EMBL/GenBank/DDBJ whole genome shotgun (WGS) entry which is preliminary data.</text>
</comment>
<accession>A0ABP1RV16</accession>
<evidence type="ECO:0000256" key="2">
    <source>
        <dbReference type="SAM" id="SignalP"/>
    </source>
</evidence>
<evidence type="ECO:0000256" key="1">
    <source>
        <dbReference type="SAM" id="MobiDB-lite"/>
    </source>
</evidence>
<gene>
    <name evidence="3" type="ORF">ODALV1_LOCUS26466</name>
</gene>
<feature type="region of interest" description="Disordered" evidence="1">
    <location>
        <begin position="67"/>
        <end position="92"/>
    </location>
</feature>
<name>A0ABP1RV16_9HEXA</name>
<dbReference type="Proteomes" id="UP001642540">
    <property type="component" value="Unassembled WGS sequence"/>
</dbReference>
<keyword evidence="2" id="KW-0732">Signal</keyword>
<protein>
    <submittedName>
        <fullName evidence="3">Uncharacterized protein</fullName>
    </submittedName>
</protein>